<dbReference type="Pfam" id="PF00001">
    <property type="entry name" value="7tm_1"/>
    <property type="match status" value="1"/>
</dbReference>
<evidence type="ECO:0000313" key="13">
    <source>
        <dbReference type="Proteomes" id="UP001497497"/>
    </source>
</evidence>
<keyword evidence="7 8" id="KW-0807">Transducer</keyword>
<comment type="caution">
    <text evidence="12">The sequence shown here is derived from an EMBL/GenBank/DDBJ whole genome shotgun (WGS) entry which is preliminary data.</text>
</comment>
<evidence type="ECO:0000256" key="2">
    <source>
        <dbReference type="ARBA" id="ARBA00022692"/>
    </source>
</evidence>
<dbReference type="PRINTS" id="PR00237">
    <property type="entry name" value="GPCRRHODOPSN"/>
</dbReference>
<dbReference type="PROSITE" id="PS50262">
    <property type="entry name" value="G_PROTEIN_RECEP_F1_2"/>
    <property type="match status" value="1"/>
</dbReference>
<organism evidence="12 13">
    <name type="scientific">Lymnaea stagnalis</name>
    <name type="common">Great pond snail</name>
    <name type="synonym">Helix stagnalis</name>
    <dbReference type="NCBI Taxonomy" id="6523"/>
    <lineage>
        <taxon>Eukaryota</taxon>
        <taxon>Metazoa</taxon>
        <taxon>Spiralia</taxon>
        <taxon>Lophotrochozoa</taxon>
        <taxon>Mollusca</taxon>
        <taxon>Gastropoda</taxon>
        <taxon>Heterobranchia</taxon>
        <taxon>Euthyneura</taxon>
        <taxon>Panpulmonata</taxon>
        <taxon>Hygrophila</taxon>
        <taxon>Lymnaeoidea</taxon>
        <taxon>Lymnaeidae</taxon>
        <taxon>Lymnaea</taxon>
    </lineage>
</organism>
<dbReference type="SUPFAM" id="SSF81321">
    <property type="entry name" value="Family A G protein-coupled receptor-like"/>
    <property type="match status" value="1"/>
</dbReference>
<comment type="similarity">
    <text evidence="8">Belongs to the G-protein coupled receptor 1 family.</text>
</comment>
<dbReference type="InterPro" id="IPR000276">
    <property type="entry name" value="GPCR_Rhodpsn"/>
</dbReference>
<evidence type="ECO:0000256" key="10">
    <source>
        <dbReference type="SAM" id="Phobius"/>
    </source>
</evidence>
<comment type="subcellular location">
    <subcellularLocation>
        <location evidence="1">Membrane</location>
        <topology evidence="1">Multi-pass membrane protein</topology>
    </subcellularLocation>
</comment>
<evidence type="ECO:0000256" key="4">
    <source>
        <dbReference type="ARBA" id="ARBA00023040"/>
    </source>
</evidence>
<dbReference type="GO" id="GO:0005886">
    <property type="term" value="C:plasma membrane"/>
    <property type="evidence" value="ECO:0007669"/>
    <property type="project" value="TreeGrafter"/>
</dbReference>
<dbReference type="GO" id="GO:0004930">
    <property type="term" value="F:G protein-coupled receptor activity"/>
    <property type="evidence" value="ECO:0007669"/>
    <property type="project" value="UniProtKB-KW"/>
</dbReference>
<dbReference type="PROSITE" id="PS00237">
    <property type="entry name" value="G_PROTEIN_RECEP_F1_1"/>
    <property type="match status" value="1"/>
</dbReference>
<evidence type="ECO:0000313" key="12">
    <source>
        <dbReference type="EMBL" id="CAL1546259.1"/>
    </source>
</evidence>
<keyword evidence="13" id="KW-1185">Reference proteome</keyword>
<dbReference type="Gene3D" id="1.20.1070.10">
    <property type="entry name" value="Rhodopsin 7-helix transmembrane proteins"/>
    <property type="match status" value="1"/>
</dbReference>
<dbReference type="PANTHER" id="PTHR24243">
    <property type="entry name" value="G-PROTEIN COUPLED RECEPTOR"/>
    <property type="match status" value="1"/>
</dbReference>
<keyword evidence="3 10" id="KW-1133">Transmembrane helix</keyword>
<feature type="domain" description="G-protein coupled receptors family 1 profile" evidence="11">
    <location>
        <begin position="110"/>
        <end position="425"/>
    </location>
</feature>
<feature type="region of interest" description="Disordered" evidence="9">
    <location>
        <begin position="321"/>
        <end position="342"/>
    </location>
</feature>
<sequence>MSGRPFTPTDVSTSVTDWEMATTMNSSSSAVDGYSRVQTYRHPVNRTFNASSSYPDLDDHDLGDLGLKDNSAFFYDVQNIHRLLDPWVREPLFVPTVAIYGVAFLLGLVGNCLVIFAMVGDRKSRSVTASFMVSLAVADLLFLLVCMPSEVAKNFIGHWDSGSVLCKISGAVEMLSAMASVLNLIAVSVERYIVIVHPMKARSWCTVENTKKMLPCVWVVAVGLSAPTLYVWGIERSVFYNNVTTVTVFLCSDIDVGKEDSLIYALYQFLVMFVMPVVVLFFCYTFVIHALWLSSRRLMQMTSHDSSYSTVSTVEDGASNAAPAGDGSHGHSPCTVRHSHIRSRRSMFNKATREHSAEVFRARKQVIKMLVAIILAFLICWGPKLILSLLKRARFQWLYIHNAYIIESVLKVLPFVHSCINPIIYGFMSKNFRTRMKCACRSYVCHKTHPSAVMGKRLLTGSDLELDTRSTNGTVHTKISLRQGSSSQSDT</sequence>
<keyword evidence="5 10" id="KW-0472">Membrane</keyword>
<evidence type="ECO:0000256" key="8">
    <source>
        <dbReference type="RuleBase" id="RU000688"/>
    </source>
</evidence>
<name>A0AAV2IMV5_LYMST</name>
<dbReference type="AlphaFoldDB" id="A0AAV2IMV5"/>
<feature type="transmembrane region" description="Helical" evidence="10">
    <location>
        <begin position="402"/>
        <end position="427"/>
    </location>
</feature>
<keyword evidence="2 8" id="KW-0812">Transmembrane</keyword>
<feature type="transmembrane region" description="Helical" evidence="10">
    <location>
        <begin position="213"/>
        <end position="232"/>
    </location>
</feature>
<dbReference type="Proteomes" id="UP001497497">
    <property type="component" value="Unassembled WGS sequence"/>
</dbReference>
<dbReference type="InterPro" id="IPR017452">
    <property type="entry name" value="GPCR_Rhodpsn_7TM"/>
</dbReference>
<dbReference type="EMBL" id="CAXITT010000791">
    <property type="protein sequence ID" value="CAL1546259.1"/>
    <property type="molecule type" value="Genomic_DNA"/>
</dbReference>
<gene>
    <name evidence="12" type="ORF">GSLYS_00019636001</name>
</gene>
<reference evidence="12 13" key="1">
    <citation type="submission" date="2024-04" db="EMBL/GenBank/DDBJ databases">
        <authorList>
            <consortium name="Genoscope - CEA"/>
            <person name="William W."/>
        </authorList>
    </citation>
    <scope>NUCLEOTIDE SEQUENCE [LARGE SCALE GENOMIC DNA]</scope>
</reference>
<feature type="transmembrane region" description="Helical" evidence="10">
    <location>
        <begin position="131"/>
        <end position="151"/>
    </location>
</feature>
<feature type="transmembrane region" description="Helical" evidence="10">
    <location>
        <begin position="265"/>
        <end position="293"/>
    </location>
</feature>
<evidence type="ECO:0000256" key="1">
    <source>
        <dbReference type="ARBA" id="ARBA00004141"/>
    </source>
</evidence>
<evidence type="ECO:0000256" key="3">
    <source>
        <dbReference type="ARBA" id="ARBA00022989"/>
    </source>
</evidence>
<keyword evidence="6 8" id="KW-0675">Receptor</keyword>
<feature type="transmembrane region" description="Helical" evidence="10">
    <location>
        <begin position="370"/>
        <end position="390"/>
    </location>
</feature>
<protein>
    <recommendedName>
        <fullName evidence="11">G-protein coupled receptors family 1 profile domain-containing protein</fullName>
    </recommendedName>
</protein>
<evidence type="ECO:0000256" key="9">
    <source>
        <dbReference type="SAM" id="MobiDB-lite"/>
    </source>
</evidence>
<dbReference type="PANTHER" id="PTHR24243:SF208">
    <property type="entry name" value="PYROKININ-1 RECEPTOR"/>
    <property type="match status" value="1"/>
</dbReference>
<evidence type="ECO:0000256" key="7">
    <source>
        <dbReference type="ARBA" id="ARBA00023224"/>
    </source>
</evidence>
<evidence type="ECO:0000256" key="5">
    <source>
        <dbReference type="ARBA" id="ARBA00023136"/>
    </source>
</evidence>
<proteinExistence type="inferred from homology"/>
<evidence type="ECO:0000259" key="11">
    <source>
        <dbReference type="PROSITE" id="PS50262"/>
    </source>
</evidence>
<evidence type="ECO:0000256" key="6">
    <source>
        <dbReference type="ARBA" id="ARBA00023170"/>
    </source>
</evidence>
<keyword evidence="4 8" id="KW-0297">G-protein coupled receptor</keyword>
<accession>A0AAV2IMV5</accession>
<feature type="transmembrane region" description="Helical" evidence="10">
    <location>
        <begin position="97"/>
        <end position="119"/>
    </location>
</feature>
<feature type="transmembrane region" description="Helical" evidence="10">
    <location>
        <begin position="171"/>
        <end position="193"/>
    </location>
</feature>